<dbReference type="CDD" id="cd03789">
    <property type="entry name" value="GT9_LPS_heptosyltransferase"/>
    <property type="match status" value="1"/>
</dbReference>
<reference evidence="3 4" key="1">
    <citation type="submission" date="2019-11" db="EMBL/GenBank/DDBJ databases">
        <title>Comparative genomics of hydrocarbon-degrading Desulfosarcina strains.</title>
        <authorList>
            <person name="Watanabe M."/>
            <person name="Kojima H."/>
            <person name="Fukui M."/>
        </authorList>
    </citation>
    <scope>NUCLEOTIDE SEQUENCE [LARGE SCALE GENOMIC DNA]</scope>
    <source>
        <strain evidence="3 4">28bB2T</strain>
    </source>
</reference>
<dbReference type="InterPro" id="IPR002201">
    <property type="entry name" value="Glyco_trans_9"/>
</dbReference>
<evidence type="ECO:0000256" key="2">
    <source>
        <dbReference type="ARBA" id="ARBA00022679"/>
    </source>
</evidence>
<dbReference type="Gene3D" id="3.40.50.2000">
    <property type="entry name" value="Glycogen Phosphorylase B"/>
    <property type="match status" value="2"/>
</dbReference>
<dbReference type="GO" id="GO:0009244">
    <property type="term" value="P:lipopolysaccharide core region biosynthetic process"/>
    <property type="evidence" value="ECO:0007669"/>
    <property type="project" value="TreeGrafter"/>
</dbReference>
<dbReference type="PANTHER" id="PTHR30160:SF1">
    <property type="entry name" value="LIPOPOLYSACCHARIDE 1,2-N-ACETYLGLUCOSAMINETRANSFERASE-RELATED"/>
    <property type="match status" value="1"/>
</dbReference>
<dbReference type="SUPFAM" id="SSF53756">
    <property type="entry name" value="UDP-Glycosyltransferase/glycogen phosphorylase"/>
    <property type="match status" value="1"/>
</dbReference>
<dbReference type="GO" id="GO:0008713">
    <property type="term" value="F:ADP-heptose-lipopolysaccharide heptosyltransferase activity"/>
    <property type="evidence" value="ECO:0007669"/>
    <property type="project" value="TreeGrafter"/>
</dbReference>
<dbReference type="PANTHER" id="PTHR30160">
    <property type="entry name" value="TETRAACYLDISACCHARIDE 4'-KINASE-RELATED"/>
    <property type="match status" value="1"/>
</dbReference>
<accession>A0A5K7ZEK4</accession>
<dbReference type="InterPro" id="IPR051199">
    <property type="entry name" value="LPS_LOS_Heptosyltrfase"/>
</dbReference>
<evidence type="ECO:0000313" key="3">
    <source>
        <dbReference type="EMBL" id="BBO80578.1"/>
    </source>
</evidence>
<gene>
    <name evidence="3" type="primary">rfaF_1</name>
    <name evidence="3" type="ORF">DSCO28_11440</name>
</gene>
<dbReference type="AlphaFoldDB" id="A0A5K7ZEK4"/>
<keyword evidence="1" id="KW-0328">Glycosyltransferase</keyword>
<evidence type="ECO:0000256" key="1">
    <source>
        <dbReference type="ARBA" id="ARBA00022676"/>
    </source>
</evidence>
<dbReference type="Pfam" id="PF01075">
    <property type="entry name" value="Glyco_transf_9"/>
    <property type="match status" value="1"/>
</dbReference>
<sequence>MNPEKICVIHLNQIGDLVFSMPFLKALRTNFPDAVIHSVVKPYLMELLEGSPYVDKIIPRPDAISDKKGLLAALRNERYDLLFCLPRSEESLIMTTFSNADVKLGFSHFPWDFGLDIKETVEGHNCWRNNAKLLKRLNIPIFQDNYVGLIPTDADIHELELPQRFVVISPGASGRRQTKTWLEKNFARLMGRIWELHGFTPVLVGSAENGEANARIIQLALKQKSDDTFLPLDLSGKIGLRALCALLTKAALFVGIDSGVMHLASAVDIPVVGLFGPTDPYYVGPQNHQSRVVRRNDLDCAPCYLKKCSHANCMQQLSVEQVMNACDELLDSHAA</sequence>
<organism evidence="3 4">
    <name type="scientific">Desulfosarcina ovata subsp. sediminis</name>
    <dbReference type="NCBI Taxonomy" id="885957"/>
    <lineage>
        <taxon>Bacteria</taxon>
        <taxon>Pseudomonadati</taxon>
        <taxon>Thermodesulfobacteriota</taxon>
        <taxon>Desulfobacteria</taxon>
        <taxon>Desulfobacterales</taxon>
        <taxon>Desulfosarcinaceae</taxon>
        <taxon>Desulfosarcina</taxon>
    </lineage>
</organism>
<evidence type="ECO:0000313" key="4">
    <source>
        <dbReference type="Proteomes" id="UP000425960"/>
    </source>
</evidence>
<protein>
    <submittedName>
        <fullName evidence="3">Lipopolysaccharide heptosyltransferase I</fullName>
    </submittedName>
</protein>
<dbReference type="EMBL" id="AP021876">
    <property type="protein sequence ID" value="BBO80578.1"/>
    <property type="molecule type" value="Genomic_DNA"/>
</dbReference>
<proteinExistence type="predicted"/>
<dbReference type="KEGG" id="dov:DSCO28_11440"/>
<keyword evidence="2 3" id="KW-0808">Transferase</keyword>
<dbReference type="Proteomes" id="UP000425960">
    <property type="component" value="Chromosome"/>
</dbReference>
<name>A0A5K7ZEK4_9BACT</name>
<dbReference type="GO" id="GO:0005829">
    <property type="term" value="C:cytosol"/>
    <property type="evidence" value="ECO:0007669"/>
    <property type="project" value="TreeGrafter"/>
</dbReference>